<feature type="non-terminal residue" evidence="12">
    <location>
        <position position="247"/>
    </location>
</feature>
<dbReference type="GO" id="GO:0008360">
    <property type="term" value="P:regulation of cell shape"/>
    <property type="evidence" value="ECO:0007669"/>
    <property type="project" value="UniProtKB-KW"/>
</dbReference>
<protein>
    <submittedName>
        <fullName evidence="12">D-alanyl-D-alanine carboxypeptidase</fullName>
        <ecNumber evidence="12">3.4.16.4</ecNumber>
    </submittedName>
</protein>
<feature type="binding site" evidence="8">
    <location>
        <position position="238"/>
    </location>
    <ligand>
        <name>substrate</name>
    </ligand>
</feature>
<evidence type="ECO:0000259" key="11">
    <source>
        <dbReference type="Pfam" id="PF00768"/>
    </source>
</evidence>
<gene>
    <name evidence="12" type="ORF">AVDCRST_MAG90-235</name>
</gene>
<dbReference type="GO" id="GO:0009002">
    <property type="term" value="F:serine-type D-Ala-D-Ala carboxypeptidase activity"/>
    <property type="evidence" value="ECO:0007669"/>
    <property type="project" value="UniProtKB-EC"/>
</dbReference>
<reference evidence="12" key="1">
    <citation type="submission" date="2020-02" db="EMBL/GenBank/DDBJ databases">
        <authorList>
            <person name="Meier V. D."/>
        </authorList>
    </citation>
    <scope>NUCLEOTIDE SEQUENCE</scope>
    <source>
        <strain evidence="12">AVDCRST_MAG90</strain>
    </source>
</reference>
<organism evidence="12">
    <name type="scientific">uncultured Microvirga sp</name>
    <dbReference type="NCBI Taxonomy" id="412392"/>
    <lineage>
        <taxon>Bacteria</taxon>
        <taxon>Pseudomonadati</taxon>
        <taxon>Pseudomonadota</taxon>
        <taxon>Alphaproteobacteria</taxon>
        <taxon>Hyphomicrobiales</taxon>
        <taxon>Methylobacteriaceae</taxon>
        <taxon>Microvirga</taxon>
        <taxon>environmental samples</taxon>
    </lineage>
</organism>
<feature type="active site" description="Proton acceptor" evidence="7">
    <location>
        <position position="79"/>
    </location>
</feature>
<evidence type="ECO:0000256" key="9">
    <source>
        <dbReference type="RuleBase" id="RU004016"/>
    </source>
</evidence>
<dbReference type="PANTHER" id="PTHR21581:SF6">
    <property type="entry name" value="TRAFFICKING PROTEIN PARTICLE COMPLEX SUBUNIT 12"/>
    <property type="match status" value="1"/>
</dbReference>
<feature type="domain" description="Peptidase S11 D-alanyl-D-alanine carboxypeptidase A N-terminal" evidence="11">
    <location>
        <begin position="51"/>
        <end position="246"/>
    </location>
</feature>
<evidence type="ECO:0000256" key="3">
    <source>
        <dbReference type="ARBA" id="ARBA00022801"/>
    </source>
</evidence>
<dbReference type="SUPFAM" id="SSF56601">
    <property type="entry name" value="beta-lactamase/transpeptidase-like"/>
    <property type="match status" value="1"/>
</dbReference>
<dbReference type="AlphaFoldDB" id="A0A6J4KJB6"/>
<feature type="signal peptide" evidence="10">
    <location>
        <begin position="1"/>
        <end position="34"/>
    </location>
</feature>
<evidence type="ECO:0000256" key="6">
    <source>
        <dbReference type="ARBA" id="ARBA00023316"/>
    </source>
</evidence>
<dbReference type="GO" id="GO:0009252">
    <property type="term" value="P:peptidoglycan biosynthetic process"/>
    <property type="evidence" value="ECO:0007669"/>
    <property type="project" value="UniProtKB-KW"/>
</dbReference>
<dbReference type="PRINTS" id="PR00725">
    <property type="entry name" value="DADACBPTASE1"/>
</dbReference>
<evidence type="ECO:0000256" key="4">
    <source>
        <dbReference type="ARBA" id="ARBA00022960"/>
    </source>
</evidence>
<evidence type="ECO:0000256" key="1">
    <source>
        <dbReference type="ARBA" id="ARBA00007164"/>
    </source>
</evidence>
<name>A0A6J4KJB6_9HYPH</name>
<accession>A0A6J4KJB6</accession>
<dbReference type="Gene3D" id="3.40.710.10">
    <property type="entry name" value="DD-peptidase/beta-lactamase superfamily"/>
    <property type="match status" value="1"/>
</dbReference>
<evidence type="ECO:0000256" key="2">
    <source>
        <dbReference type="ARBA" id="ARBA00022729"/>
    </source>
</evidence>
<evidence type="ECO:0000256" key="10">
    <source>
        <dbReference type="SAM" id="SignalP"/>
    </source>
</evidence>
<keyword evidence="2 10" id="KW-0732">Signal</keyword>
<dbReference type="InterPro" id="IPR018044">
    <property type="entry name" value="Peptidase_S11"/>
</dbReference>
<keyword evidence="12" id="KW-0645">Protease</keyword>
<evidence type="ECO:0000256" key="7">
    <source>
        <dbReference type="PIRSR" id="PIRSR618044-1"/>
    </source>
</evidence>
<dbReference type="EC" id="3.4.16.4" evidence="12"/>
<keyword evidence="4" id="KW-0133">Cell shape</keyword>
<evidence type="ECO:0000256" key="8">
    <source>
        <dbReference type="PIRSR" id="PIRSR618044-2"/>
    </source>
</evidence>
<dbReference type="EMBL" id="CADCUC010000047">
    <property type="protein sequence ID" value="CAA9307751.1"/>
    <property type="molecule type" value="Genomic_DNA"/>
</dbReference>
<keyword evidence="12" id="KW-0121">Carboxypeptidase</keyword>
<dbReference type="GO" id="GO:0006508">
    <property type="term" value="P:proteolysis"/>
    <property type="evidence" value="ECO:0007669"/>
    <property type="project" value="InterPro"/>
</dbReference>
<dbReference type="InterPro" id="IPR001967">
    <property type="entry name" value="Peptidase_S11_N"/>
</dbReference>
<comment type="similarity">
    <text evidence="1 9">Belongs to the peptidase S11 family.</text>
</comment>
<dbReference type="PANTHER" id="PTHR21581">
    <property type="entry name" value="D-ALANYL-D-ALANINE CARBOXYPEPTIDASE"/>
    <property type="match status" value="1"/>
</dbReference>
<feature type="chain" id="PRO_5026707007" evidence="10">
    <location>
        <begin position="35"/>
        <end position="247"/>
    </location>
</feature>
<proteinExistence type="inferred from homology"/>
<dbReference type="InterPro" id="IPR012338">
    <property type="entry name" value="Beta-lactam/transpept-like"/>
</dbReference>
<keyword evidence="6" id="KW-0961">Cell wall biogenesis/degradation</keyword>
<keyword evidence="5" id="KW-0573">Peptidoglycan synthesis</keyword>
<feature type="active site" description="Acyl-ester intermediate" evidence="7">
    <location>
        <position position="76"/>
    </location>
</feature>
<dbReference type="Pfam" id="PF00768">
    <property type="entry name" value="Peptidase_S11"/>
    <property type="match status" value="1"/>
</dbReference>
<keyword evidence="3 12" id="KW-0378">Hydrolase</keyword>
<dbReference type="GO" id="GO:0071555">
    <property type="term" value="P:cell wall organization"/>
    <property type="evidence" value="ECO:0007669"/>
    <property type="project" value="UniProtKB-KW"/>
</dbReference>
<sequence length="247" mass="26528">MVSSSVCVRTRRAVFAAGAVGLTLVIASTSSADAARRKRPAAGGGYNPPYAAMVVDVNSGRVLHAQNEDAPRHPASVTKVMTLYLVFEQIEKGRLTTSTPLTVSANASRQAPSKLGLRPGETIEVEDAIKALVTKSANDVAVVVAENLGGSEEAFAEMMTRKARALGMTNTVYRNASGLPNPEQTTTARDLTILGRAIKDRFPKQYRYFQTRVFQHATGSYRNHNKLLGRVEGVDGIKTGFTRASGF</sequence>
<feature type="active site" evidence="7">
    <location>
        <position position="136"/>
    </location>
</feature>
<evidence type="ECO:0000313" key="12">
    <source>
        <dbReference type="EMBL" id="CAA9307751.1"/>
    </source>
</evidence>
<evidence type="ECO:0000256" key="5">
    <source>
        <dbReference type="ARBA" id="ARBA00022984"/>
    </source>
</evidence>